<gene>
    <name evidence="4" type="ORF">NEE01_17345</name>
</gene>
<keyword evidence="4" id="KW-0808">Transferase</keyword>
<evidence type="ECO:0000259" key="3">
    <source>
        <dbReference type="Pfam" id="PF02397"/>
    </source>
</evidence>
<dbReference type="Pfam" id="PF02397">
    <property type="entry name" value="Bac_transf"/>
    <property type="match status" value="1"/>
</dbReference>
<comment type="similarity">
    <text evidence="1">Belongs to the bacterial sugar transferase family.</text>
</comment>
<dbReference type="PANTHER" id="PTHR30576:SF0">
    <property type="entry name" value="UNDECAPRENYL-PHOSPHATE N-ACETYLGALACTOSAMINYL 1-PHOSPHATE TRANSFERASE-RELATED"/>
    <property type="match status" value="1"/>
</dbReference>
<evidence type="ECO:0000256" key="2">
    <source>
        <dbReference type="ARBA" id="ARBA00023169"/>
    </source>
</evidence>
<name>A0AA41ZAN1_9SPHN</name>
<comment type="caution">
    <text evidence="4">The sequence shown here is derived from an EMBL/GenBank/DDBJ whole genome shotgun (WGS) entry which is preliminary data.</text>
</comment>
<keyword evidence="2" id="KW-0270">Exopolysaccharide synthesis</keyword>
<proteinExistence type="inferred from homology"/>
<dbReference type="EMBL" id="JANFAV010000014">
    <property type="protein sequence ID" value="MCW6536545.1"/>
    <property type="molecule type" value="Genomic_DNA"/>
</dbReference>
<reference evidence="4" key="1">
    <citation type="submission" date="2022-06" db="EMBL/GenBank/DDBJ databases">
        <title>Sphingomonas sp. nov. isolated from rhizosphere soil of tomato.</title>
        <authorList>
            <person name="Dong H."/>
            <person name="Gao R."/>
        </authorList>
    </citation>
    <scope>NUCLEOTIDE SEQUENCE</scope>
    <source>
        <strain evidence="4">MMSM24</strain>
    </source>
</reference>
<dbReference type="GO" id="GO:0000271">
    <property type="term" value="P:polysaccharide biosynthetic process"/>
    <property type="evidence" value="ECO:0007669"/>
    <property type="project" value="UniProtKB-KW"/>
</dbReference>
<dbReference type="PANTHER" id="PTHR30576">
    <property type="entry name" value="COLANIC BIOSYNTHESIS UDP-GLUCOSE LIPID CARRIER TRANSFERASE"/>
    <property type="match status" value="1"/>
</dbReference>
<evidence type="ECO:0000313" key="4">
    <source>
        <dbReference type="EMBL" id="MCW6536545.1"/>
    </source>
</evidence>
<evidence type="ECO:0000313" key="5">
    <source>
        <dbReference type="Proteomes" id="UP001165565"/>
    </source>
</evidence>
<sequence length="191" mass="21538">MDLTLAGGAVLFVAPLLVLVAIAIKLESRGPVLFAQTRLGRDNKPFKILKFRSMKAQSSDFSGNRSATRDDDRITRVGRIIRRTSIDELPQLFNVLKGDMSIVGPRPHALGSLAGDKLFWEVTQKYWLRHTLKPGITGLAQIRGYRGATHEQSDLEKRLQADLEYIDGWRLSRDISIIFNTIRVIVHPQAY</sequence>
<dbReference type="Proteomes" id="UP001165565">
    <property type="component" value="Unassembled WGS sequence"/>
</dbReference>
<dbReference type="AlphaFoldDB" id="A0AA41ZAN1"/>
<feature type="domain" description="Bacterial sugar transferase" evidence="3">
    <location>
        <begin position="1"/>
        <end position="186"/>
    </location>
</feature>
<protein>
    <submittedName>
        <fullName evidence="4">Sugar transferase</fullName>
    </submittedName>
</protein>
<dbReference type="GO" id="GO:0016780">
    <property type="term" value="F:phosphotransferase activity, for other substituted phosphate groups"/>
    <property type="evidence" value="ECO:0007669"/>
    <property type="project" value="TreeGrafter"/>
</dbReference>
<keyword evidence="5" id="KW-1185">Reference proteome</keyword>
<organism evidence="4 5">
    <name type="scientific">Sphingomonas lycopersici</name>
    <dbReference type="NCBI Taxonomy" id="2951807"/>
    <lineage>
        <taxon>Bacteria</taxon>
        <taxon>Pseudomonadati</taxon>
        <taxon>Pseudomonadota</taxon>
        <taxon>Alphaproteobacteria</taxon>
        <taxon>Sphingomonadales</taxon>
        <taxon>Sphingomonadaceae</taxon>
        <taxon>Sphingomonas</taxon>
    </lineage>
</organism>
<dbReference type="InterPro" id="IPR003362">
    <property type="entry name" value="Bact_transf"/>
</dbReference>
<evidence type="ECO:0000256" key="1">
    <source>
        <dbReference type="ARBA" id="ARBA00006464"/>
    </source>
</evidence>
<accession>A0AA41ZAN1</accession>